<comment type="caution">
    <text evidence="1">The sequence shown here is derived from an EMBL/GenBank/DDBJ whole genome shotgun (WGS) entry which is preliminary data.</text>
</comment>
<protein>
    <recommendedName>
        <fullName evidence="3">CENP-V/GFA domain-containing protein</fullName>
    </recommendedName>
</protein>
<dbReference type="Pfam" id="PF19648">
    <property type="entry name" value="DUF6151"/>
    <property type="match status" value="1"/>
</dbReference>
<sequence>MQNQILSCQCGKVQLSLKGKEMASADCGCSSCQKAGAKMQALDGAPTILNSHGATHFELYRKDYINCEKGAEHLAQFRLKEDSPTRRIIATCCNTPMFLDFGPGHWASVYGILWPAGTVTSKRAKSFSVGFMAKLLWAWAKMGFKSPKITFVDRQIEL</sequence>
<dbReference type="InterPro" id="IPR046149">
    <property type="entry name" value="DUF6151"/>
</dbReference>
<evidence type="ECO:0008006" key="3">
    <source>
        <dbReference type="Google" id="ProtNLM"/>
    </source>
</evidence>
<gene>
    <name evidence="1" type="ORF">ATL17_3171</name>
</gene>
<accession>A0A4R6VR09</accession>
<dbReference type="RefSeq" id="WP_133573738.1">
    <property type="nucleotide sequence ID" value="NZ_SNYR01000003.1"/>
</dbReference>
<reference evidence="1 2" key="1">
    <citation type="submission" date="2019-03" db="EMBL/GenBank/DDBJ databases">
        <title>Genomic Encyclopedia of Type Strains, Phase III (KMG-III): the genomes of soil and plant-associated and newly described type strains.</title>
        <authorList>
            <person name="Whitman W."/>
        </authorList>
    </citation>
    <scope>NUCLEOTIDE SEQUENCE [LARGE SCALE GENOMIC DNA]</scope>
    <source>
        <strain evidence="1 2">CGMCC 1.7002</strain>
    </source>
</reference>
<dbReference type="EMBL" id="SNYR01000003">
    <property type="protein sequence ID" value="TDQ62067.1"/>
    <property type="molecule type" value="Genomic_DNA"/>
</dbReference>
<name>A0A4R6VR09_9HYPH</name>
<dbReference type="Gene3D" id="3.90.1590.10">
    <property type="entry name" value="glutathione-dependent formaldehyde- activating enzyme (gfa)"/>
    <property type="match status" value="1"/>
</dbReference>
<dbReference type="InterPro" id="IPR011057">
    <property type="entry name" value="Mss4-like_sf"/>
</dbReference>
<keyword evidence="2" id="KW-1185">Reference proteome</keyword>
<dbReference type="AlphaFoldDB" id="A0A4R6VR09"/>
<dbReference type="Proteomes" id="UP000295391">
    <property type="component" value="Unassembled WGS sequence"/>
</dbReference>
<evidence type="ECO:0000313" key="2">
    <source>
        <dbReference type="Proteomes" id="UP000295391"/>
    </source>
</evidence>
<evidence type="ECO:0000313" key="1">
    <source>
        <dbReference type="EMBL" id="TDQ62067.1"/>
    </source>
</evidence>
<organism evidence="1 2">
    <name type="scientific">Maritalea mobilis</name>
    <dbReference type="NCBI Taxonomy" id="483324"/>
    <lineage>
        <taxon>Bacteria</taxon>
        <taxon>Pseudomonadati</taxon>
        <taxon>Pseudomonadota</taxon>
        <taxon>Alphaproteobacteria</taxon>
        <taxon>Hyphomicrobiales</taxon>
        <taxon>Devosiaceae</taxon>
        <taxon>Maritalea</taxon>
    </lineage>
</organism>
<proteinExistence type="predicted"/>
<dbReference type="SUPFAM" id="SSF51316">
    <property type="entry name" value="Mss4-like"/>
    <property type="match status" value="1"/>
</dbReference>
<dbReference type="OrthoDB" id="7268727at2"/>